<evidence type="ECO:0000313" key="2">
    <source>
        <dbReference type="EMBL" id="EWM21088.1"/>
    </source>
</evidence>
<organism evidence="2 3">
    <name type="scientific">Nannochloropsis gaditana</name>
    <dbReference type="NCBI Taxonomy" id="72520"/>
    <lineage>
        <taxon>Eukaryota</taxon>
        <taxon>Sar</taxon>
        <taxon>Stramenopiles</taxon>
        <taxon>Ochrophyta</taxon>
        <taxon>Eustigmatophyceae</taxon>
        <taxon>Eustigmatales</taxon>
        <taxon>Monodopsidaceae</taxon>
        <taxon>Nannochloropsis</taxon>
    </lineage>
</organism>
<dbReference type="AlphaFoldDB" id="W7TBZ9"/>
<sequence length="223" mass="24409">MRQPRLHPQHHGGLLPRAANLQLRRLRGEGAHHHPVPGLFRTFLGRGHGEKRGGRIEDDRGLQGHDGIGGKREGRGGEGRRTSLALKDGRKTGQLHSVRMIARYRVEEAFLGGSVGGGLCACISHGRLVSLACGDSLEREDKVRQRGSCIAASKYISNCTLTISPYRAPQPGVAFFFVGLNALISKSPLILPTEKSLQSSFSFGMFAFGYLSIEMRNFHNTQQ</sequence>
<evidence type="ECO:0000256" key="1">
    <source>
        <dbReference type="SAM" id="MobiDB-lite"/>
    </source>
</evidence>
<feature type="region of interest" description="Disordered" evidence="1">
    <location>
        <begin position="31"/>
        <end position="81"/>
    </location>
</feature>
<feature type="compositionally biased region" description="Basic and acidic residues" evidence="1">
    <location>
        <begin position="47"/>
        <end position="81"/>
    </location>
</feature>
<proteinExistence type="predicted"/>
<gene>
    <name evidence="2" type="ORF">Naga_101238g2</name>
</gene>
<reference evidence="2 3" key="1">
    <citation type="journal article" date="2014" name="Mol. Plant">
        <title>Chromosome Scale Genome Assembly and Transcriptome Profiling of Nannochloropsis gaditana in Nitrogen Depletion.</title>
        <authorList>
            <person name="Corteggiani Carpinelli E."/>
            <person name="Telatin A."/>
            <person name="Vitulo N."/>
            <person name="Forcato C."/>
            <person name="D'Angelo M."/>
            <person name="Schiavon R."/>
            <person name="Vezzi A."/>
            <person name="Giacometti G.M."/>
            <person name="Morosinotto T."/>
            <person name="Valle G."/>
        </authorList>
    </citation>
    <scope>NUCLEOTIDE SEQUENCE [LARGE SCALE GENOMIC DNA]</scope>
    <source>
        <strain evidence="2 3">B-31</strain>
    </source>
</reference>
<keyword evidence="3" id="KW-1185">Reference proteome</keyword>
<dbReference type="Proteomes" id="UP000019335">
    <property type="component" value="Unassembled WGS sequence"/>
</dbReference>
<protein>
    <submittedName>
        <fullName evidence="2">Uncharacterized protein</fullName>
    </submittedName>
</protein>
<comment type="caution">
    <text evidence="2">The sequence shown here is derived from an EMBL/GenBank/DDBJ whole genome shotgun (WGS) entry which is preliminary data.</text>
</comment>
<dbReference type="EMBL" id="AZIL01002639">
    <property type="protein sequence ID" value="EWM21088.1"/>
    <property type="molecule type" value="Genomic_DNA"/>
</dbReference>
<name>W7TBZ9_9STRA</name>
<accession>W7TBZ9</accession>
<evidence type="ECO:0000313" key="3">
    <source>
        <dbReference type="Proteomes" id="UP000019335"/>
    </source>
</evidence>